<dbReference type="SMART" id="SM00385">
    <property type="entry name" value="CYCLIN"/>
    <property type="match status" value="2"/>
</dbReference>
<name>A0ABP0MC50_9DINO</name>
<feature type="domain" description="Cyclin C-terminal" evidence="5">
    <location>
        <begin position="169"/>
        <end position="287"/>
    </location>
</feature>
<reference evidence="6 7" key="1">
    <citation type="submission" date="2024-02" db="EMBL/GenBank/DDBJ databases">
        <authorList>
            <person name="Chen Y."/>
            <person name="Shah S."/>
            <person name="Dougan E. K."/>
            <person name="Thang M."/>
            <person name="Chan C."/>
        </authorList>
    </citation>
    <scope>NUCLEOTIDE SEQUENCE [LARGE SCALE GENOMIC DNA]</scope>
</reference>
<dbReference type="SMART" id="SM01332">
    <property type="entry name" value="Cyclin_C"/>
    <property type="match status" value="1"/>
</dbReference>
<evidence type="ECO:0000256" key="2">
    <source>
        <dbReference type="RuleBase" id="RU000383"/>
    </source>
</evidence>
<keyword evidence="7" id="KW-1185">Reference proteome</keyword>
<gene>
    <name evidence="6" type="ORF">SCF082_LOCUS27235</name>
</gene>
<feature type="domain" description="Cyclin-like" evidence="4">
    <location>
        <begin position="173"/>
        <end position="260"/>
    </location>
</feature>
<evidence type="ECO:0000259" key="4">
    <source>
        <dbReference type="SMART" id="SM00385"/>
    </source>
</evidence>
<evidence type="ECO:0000256" key="3">
    <source>
        <dbReference type="SAM" id="MobiDB-lite"/>
    </source>
</evidence>
<dbReference type="Gene3D" id="1.10.472.10">
    <property type="entry name" value="Cyclin-like"/>
    <property type="match status" value="2"/>
</dbReference>
<dbReference type="InterPro" id="IPR006671">
    <property type="entry name" value="Cyclin_N"/>
</dbReference>
<dbReference type="InterPro" id="IPR004367">
    <property type="entry name" value="Cyclin_C-dom"/>
</dbReference>
<feature type="domain" description="Cyclin-like" evidence="4">
    <location>
        <begin position="46"/>
        <end position="158"/>
    </location>
</feature>
<dbReference type="InterPro" id="IPR036915">
    <property type="entry name" value="Cyclin-like_sf"/>
</dbReference>
<evidence type="ECO:0000313" key="7">
    <source>
        <dbReference type="Proteomes" id="UP001642464"/>
    </source>
</evidence>
<dbReference type="InterPro" id="IPR013763">
    <property type="entry name" value="Cyclin-like_dom"/>
</dbReference>
<evidence type="ECO:0000259" key="5">
    <source>
        <dbReference type="SMART" id="SM01332"/>
    </source>
</evidence>
<feature type="region of interest" description="Disordered" evidence="3">
    <location>
        <begin position="277"/>
        <end position="325"/>
    </location>
</feature>
<sequence>MTETEGFLWRSYGATSSCATGSAELHTFSGPRSTDMEEELRAYGAVLLQRATLLLRLPQSTCVTAAAIFQRFFFRKSLAEFDVRVTAAASLLLACKLQDSERRLKHIIPVFYRLHLRSLEGDGEAVYCKRPVPNLDLRGRDALEMKQAIMAVEKQILSELGFGASLLRETPHRYMLQFVRAMMSSAWPSLMDLVQTAWNFLNDSTRSTLCCQYQAHEIAAASIFLAADRLGIQLPSRPPWWNACYTRYEDMMQIAKTMNDLYRRPMPRWHPIRRKEADVPGCLRSPETEEPSPDQLPARETSRSRSPKPAPKKVVRLTLGGRSRR</sequence>
<evidence type="ECO:0000256" key="1">
    <source>
        <dbReference type="ARBA" id="ARBA00023127"/>
    </source>
</evidence>
<dbReference type="InterPro" id="IPR043198">
    <property type="entry name" value="Cyclin/Ssn8"/>
</dbReference>
<comment type="caution">
    <text evidence="6">The sequence shown here is derived from an EMBL/GenBank/DDBJ whole genome shotgun (WGS) entry which is preliminary data.</text>
</comment>
<dbReference type="SUPFAM" id="SSF47954">
    <property type="entry name" value="Cyclin-like"/>
    <property type="match status" value="2"/>
</dbReference>
<proteinExistence type="inferred from homology"/>
<accession>A0ABP0MC50</accession>
<keyword evidence="1 2" id="KW-0195">Cyclin</keyword>
<dbReference type="Pfam" id="PF00134">
    <property type="entry name" value="Cyclin_N"/>
    <property type="match status" value="1"/>
</dbReference>
<dbReference type="Proteomes" id="UP001642464">
    <property type="component" value="Unassembled WGS sequence"/>
</dbReference>
<dbReference type="CDD" id="cd20533">
    <property type="entry name" value="CYCLIN_CCNL_rpt2"/>
    <property type="match status" value="1"/>
</dbReference>
<dbReference type="PANTHER" id="PTHR10026">
    <property type="entry name" value="CYCLIN"/>
    <property type="match status" value="1"/>
</dbReference>
<evidence type="ECO:0000313" key="6">
    <source>
        <dbReference type="EMBL" id="CAK9049060.1"/>
    </source>
</evidence>
<protein>
    <submittedName>
        <fullName evidence="6">Cyclin-L1-1 (CycL1)</fullName>
    </submittedName>
</protein>
<dbReference type="EMBL" id="CAXAMM010020990">
    <property type="protein sequence ID" value="CAK9049060.1"/>
    <property type="molecule type" value="Genomic_DNA"/>
</dbReference>
<organism evidence="6 7">
    <name type="scientific">Durusdinium trenchii</name>
    <dbReference type="NCBI Taxonomy" id="1381693"/>
    <lineage>
        <taxon>Eukaryota</taxon>
        <taxon>Sar</taxon>
        <taxon>Alveolata</taxon>
        <taxon>Dinophyceae</taxon>
        <taxon>Suessiales</taxon>
        <taxon>Symbiodiniaceae</taxon>
        <taxon>Durusdinium</taxon>
    </lineage>
</organism>
<comment type="similarity">
    <text evidence="2">Belongs to the cyclin family.</text>
</comment>